<keyword evidence="3" id="KW-1185">Reference proteome</keyword>
<name>A0A4U8UJT0_STECR</name>
<sequence length="145" mass="16602">MEFSNFFEICNNLGRDNLFSFRSTCSYAQENVDRNIRDRDLARLKVTMPSKHDDLRHRSKFSNSQLALSFSFRSFSATPSASRHPSWPESATSELNSSGWTLPSAPSLNVFSSRRSCTDSKDKKSHQRKDKAYSPRFLAGQIRLN</sequence>
<reference evidence="2 3" key="2">
    <citation type="journal article" date="2019" name="G3 (Bethesda)">
        <title>Hybrid Assembly of the Genome of the Entomopathogenic Nematode Steinernema carpocapsae Identifies the X-Chromosome.</title>
        <authorList>
            <person name="Serra L."/>
            <person name="Macchietto M."/>
            <person name="Macias-Munoz A."/>
            <person name="McGill C.J."/>
            <person name="Rodriguez I.M."/>
            <person name="Rodriguez B."/>
            <person name="Murad R."/>
            <person name="Mortazavi A."/>
        </authorList>
    </citation>
    <scope>NUCLEOTIDE SEQUENCE [LARGE SCALE GENOMIC DNA]</scope>
    <source>
        <strain evidence="2 3">ALL</strain>
    </source>
</reference>
<protein>
    <submittedName>
        <fullName evidence="2">Uncharacterized protein</fullName>
    </submittedName>
</protein>
<dbReference type="Proteomes" id="UP000298663">
    <property type="component" value="Unassembled WGS sequence"/>
</dbReference>
<reference evidence="2 3" key="1">
    <citation type="journal article" date="2015" name="Genome Biol.">
        <title>Comparative genomics of Steinernema reveals deeply conserved gene regulatory networks.</title>
        <authorList>
            <person name="Dillman A.R."/>
            <person name="Macchietto M."/>
            <person name="Porter C.F."/>
            <person name="Rogers A."/>
            <person name="Williams B."/>
            <person name="Antoshechkin I."/>
            <person name="Lee M.M."/>
            <person name="Goodwin Z."/>
            <person name="Lu X."/>
            <person name="Lewis E.E."/>
            <person name="Goodrich-Blair H."/>
            <person name="Stock S.P."/>
            <person name="Adams B.J."/>
            <person name="Sternberg P.W."/>
            <person name="Mortazavi A."/>
        </authorList>
    </citation>
    <scope>NUCLEOTIDE SEQUENCE [LARGE SCALE GENOMIC DNA]</scope>
    <source>
        <strain evidence="2 3">ALL</strain>
    </source>
</reference>
<organism evidence="2 3">
    <name type="scientific">Steinernema carpocapsae</name>
    <name type="common">Entomopathogenic nematode</name>
    <dbReference type="NCBI Taxonomy" id="34508"/>
    <lineage>
        <taxon>Eukaryota</taxon>
        <taxon>Metazoa</taxon>
        <taxon>Ecdysozoa</taxon>
        <taxon>Nematoda</taxon>
        <taxon>Chromadorea</taxon>
        <taxon>Rhabditida</taxon>
        <taxon>Tylenchina</taxon>
        <taxon>Panagrolaimomorpha</taxon>
        <taxon>Strongyloidoidea</taxon>
        <taxon>Steinernematidae</taxon>
        <taxon>Steinernema</taxon>
    </lineage>
</organism>
<feature type="compositionally biased region" description="Polar residues" evidence="1">
    <location>
        <begin position="77"/>
        <end position="115"/>
    </location>
</feature>
<evidence type="ECO:0000313" key="2">
    <source>
        <dbReference type="EMBL" id="TMS33006.1"/>
    </source>
</evidence>
<accession>A0A4U8UJT0</accession>
<feature type="region of interest" description="Disordered" evidence="1">
    <location>
        <begin position="77"/>
        <end position="136"/>
    </location>
</feature>
<dbReference type="EMBL" id="AZBU02000001">
    <property type="protein sequence ID" value="TMS33006.1"/>
    <property type="molecule type" value="Genomic_DNA"/>
</dbReference>
<evidence type="ECO:0000313" key="3">
    <source>
        <dbReference type="Proteomes" id="UP000298663"/>
    </source>
</evidence>
<gene>
    <name evidence="2" type="ORF">L596_000790</name>
</gene>
<comment type="caution">
    <text evidence="2">The sequence shown here is derived from an EMBL/GenBank/DDBJ whole genome shotgun (WGS) entry which is preliminary data.</text>
</comment>
<dbReference type="AlphaFoldDB" id="A0A4U8UJT0"/>
<evidence type="ECO:0000256" key="1">
    <source>
        <dbReference type="SAM" id="MobiDB-lite"/>
    </source>
</evidence>
<proteinExistence type="predicted"/>